<dbReference type="NCBIfam" id="NF038073">
    <property type="entry name" value="rSAM_STM4011"/>
    <property type="match status" value="1"/>
</dbReference>
<name>A0ABX1VET8_9PLAN</name>
<comment type="caution">
    <text evidence="1">The sequence shown here is derived from an EMBL/GenBank/DDBJ whole genome shotgun (WGS) entry which is preliminary data.</text>
</comment>
<keyword evidence="2" id="KW-1185">Reference proteome</keyword>
<evidence type="ECO:0000313" key="1">
    <source>
        <dbReference type="EMBL" id="NNJ26239.1"/>
    </source>
</evidence>
<dbReference type="Gene3D" id="3.20.20.70">
    <property type="entry name" value="Aldolase class I"/>
    <property type="match status" value="1"/>
</dbReference>
<dbReference type="SUPFAM" id="SSF102114">
    <property type="entry name" value="Radical SAM enzymes"/>
    <property type="match status" value="1"/>
</dbReference>
<gene>
    <name evidence="1" type="ORF">LzC2_23200</name>
</gene>
<dbReference type="InterPro" id="IPR047771">
    <property type="entry name" value="Radical_SAM_STM4011-like"/>
</dbReference>
<dbReference type="InterPro" id="IPR013785">
    <property type="entry name" value="Aldolase_TIM"/>
</dbReference>
<reference evidence="1 2" key="1">
    <citation type="journal article" date="2020" name="Syst. Appl. Microbiol.">
        <title>Alienimonas chondri sp. nov., a novel planctomycete isolated from the biofilm of the red alga Chondrus crispus.</title>
        <authorList>
            <person name="Vitorino I."/>
            <person name="Albuquerque L."/>
            <person name="Wiegand S."/>
            <person name="Kallscheuer N."/>
            <person name="da Costa M.S."/>
            <person name="Lobo-da-Cunha A."/>
            <person name="Jogler C."/>
            <person name="Lage O.M."/>
        </authorList>
    </citation>
    <scope>NUCLEOTIDE SEQUENCE [LARGE SCALE GENOMIC DNA]</scope>
    <source>
        <strain evidence="1 2">LzC2</strain>
    </source>
</reference>
<dbReference type="InterPro" id="IPR058240">
    <property type="entry name" value="rSAM_sf"/>
</dbReference>
<proteinExistence type="predicted"/>
<evidence type="ECO:0000313" key="2">
    <source>
        <dbReference type="Proteomes" id="UP000609651"/>
    </source>
</evidence>
<dbReference type="Proteomes" id="UP000609651">
    <property type="component" value="Unassembled WGS sequence"/>
</dbReference>
<evidence type="ECO:0008006" key="3">
    <source>
        <dbReference type="Google" id="ProtNLM"/>
    </source>
</evidence>
<organism evidence="1 2">
    <name type="scientific">Alienimonas chondri</name>
    <dbReference type="NCBI Taxonomy" id="2681879"/>
    <lineage>
        <taxon>Bacteria</taxon>
        <taxon>Pseudomonadati</taxon>
        <taxon>Planctomycetota</taxon>
        <taxon>Planctomycetia</taxon>
        <taxon>Planctomycetales</taxon>
        <taxon>Planctomycetaceae</taxon>
        <taxon>Alienimonas</taxon>
    </lineage>
</organism>
<protein>
    <recommendedName>
        <fullName evidence="3">Radical SAM protein</fullName>
    </recommendedName>
</protein>
<dbReference type="EMBL" id="WTPX01000068">
    <property type="protein sequence ID" value="NNJ26239.1"/>
    <property type="molecule type" value="Genomic_DNA"/>
</dbReference>
<sequence length="288" mass="32249">MNLTLLYRGTLSSCNYDCPYCPFAKHWESPAELKSDRAGLDRFVEWVADRTDDELSLLFTPWGEALVRKWYRDAVVTLSNLPHVRRVAVQTNLSVNPTWLAAADPATAALWCTYHPGQTERDSFLKRLAVLDRLGVRYSVGVVGRREHLPEIEALRADLRPGVYLWVNAEKDEPGHDAAELVEALTRIDPQFPTNLTDHPSRGRACRTGSEVFTVDASGDVRRCHFVDRIIGNLHDGTFPAARSAAPCPNAVCGCHIGYVHLEHLQLNALYGDGLLERIPQRRPASRS</sequence>
<accession>A0ABX1VET8</accession>
<dbReference type="RefSeq" id="WP_171187062.1">
    <property type="nucleotide sequence ID" value="NZ_WTPX01000068.1"/>
</dbReference>